<reference evidence="1 2" key="1">
    <citation type="submission" date="2018-02" db="EMBL/GenBank/DDBJ databases">
        <title>Genomic Reconstructions from Amazon Rainforest and Pasture Soil Reveal Novel Insights into the Physiology of Candidate Phyla in Tropical Sites.</title>
        <authorList>
            <person name="Kroeger M.E."/>
            <person name="Delmont T."/>
            <person name="Eren A.M."/>
            <person name="Guo J."/>
            <person name="Meyer K.M."/>
            <person name="Khan K."/>
            <person name="Rodrigues J.L.M."/>
            <person name="Bohannan B.J.M."/>
            <person name="Tringe S."/>
            <person name="Borges C.D."/>
            <person name="Tiedje J."/>
            <person name="Tsai S.M."/>
            <person name="Nusslein K."/>
        </authorList>
    </citation>
    <scope>NUCLEOTIDE SEQUENCE [LARGE SCALE GENOMIC DNA]</scope>
    <source>
        <strain evidence="1">Amazon FNV 2010 28 9</strain>
    </source>
</reference>
<gene>
    <name evidence="1" type="ORF">C5B42_02305</name>
</gene>
<evidence type="ECO:0000313" key="2">
    <source>
        <dbReference type="Proteomes" id="UP000246104"/>
    </source>
</evidence>
<dbReference type="Proteomes" id="UP000246104">
    <property type="component" value="Unassembled WGS sequence"/>
</dbReference>
<name>A0A317JPL0_9BACT</name>
<comment type="caution">
    <text evidence="1">The sequence shown here is derived from an EMBL/GenBank/DDBJ whole genome shotgun (WGS) entry which is preliminary data.</text>
</comment>
<sequence>MFLIQTGRAIEYQNANEKSRPLLALWSLLILSNEPPTQDVEAAWDAPGAVPASGFLTDRWPHFFSSRKKWSWLSGLIFDRKVVQVLGIKNNR</sequence>
<organism evidence="1 2">
    <name type="scientific">Candidatus Cerribacteria bacterium 'Amazon FNV 2010 28 9'</name>
    <dbReference type="NCBI Taxonomy" id="2081795"/>
    <lineage>
        <taxon>Bacteria</taxon>
        <taxon>Candidatus Cerribacteria</taxon>
    </lineage>
</organism>
<proteinExistence type="predicted"/>
<dbReference type="EMBL" id="PSRQ01000027">
    <property type="protein sequence ID" value="PWU23638.1"/>
    <property type="molecule type" value="Genomic_DNA"/>
</dbReference>
<protein>
    <submittedName>
        <fullName evidence="1">Uncharacterized protein</fullName>
    </submittedName>
</protein>
<dbReference type="AlphaFoldDB" id="A0A317JPL0"/>
<evidence type="ECO:0000313" key="1">
    <source>
        <dbReference type="EMBL" id="PWU23638.1"/>
    </source>
</evidence>
<accession>A0A317JPL0</accession>